<dbReference type="InterPro" id="IPR036179">
    <property type="entry name" value="Ig-like_dom_sf"/>
</dbReference>
<proteinExistence type="predicted"/>
<comment type="caution">
    <text evidence="6">The sequence shown here is derived from an EMBL/GenBank/DDBJ whole genome shotgun (WGS) entry which is preliminary data.</text>
</comment>
<dbReference type="Gene3D" id="2.60.40.10">
    <property type="entry name" value="Immunoglobulins"/>
    <property type="match status" value="1"/>
</dbReference>
<name>A0A7K8YE64_9PASS</name>
<evidence type="ECO:0000256" key="1">
    <source>
        <dbReference type="ARBA" id="ARBA00004496"/>
    </source>
</evidence>
<protein>
    <submittedName>
        <fullName evidence="6">OBSCN protein</fullName>
    </submittedName>
</protein>
<evidence type="ECO:0000256" key="4">
    <source>
        <dbReference type="ARBA" id="ARBA00023157"/>
    </source>
</evidence>
<evidence type="ECO:0000256" key="2">
    <source>
        <dbReference type="ARBA" id="ARBA00022490"/>
    </source>
</evidence>
<dbReference type="InterPro" id="IPR052385">
    <property type="entry name" value="Obscurin/Obscurin-like_Reg"/>
</dbReference>
<keyword evidence="3" id="KW-0597">Phosphoprotein</keyword>
<dbReference type="PANTHER" id="PTHR35971:SF5">
    <property type="entry name" value="OBSCURIN LIKE CYTOSKELETAL ADAPTOR 1"/>
    <property type="match status" value="1"/>
</dbReference>
<evidence type="ECO:0000313" key="6">
    <source>
        <dbReference type="EMBL" id="NXG01305.1"/>
    </source>
</evidence>
<feature type="domain" description="Ig-like" evidence="5">
    <location>
        <begin position="6"/>
        <end position="73"/>
    </location>
</feature>
<evidence type="ECO:0000313" key="7">
    <source>
        <dbReference type="Proteomes" id="UP000558958"/>
    </source>
</evidence>
<dbReference type="InterPro" id="IPR007110">
    <property type="entry name" value="Ig-like_dom"/>
</dbReference>
<keyword evidence="4" id="KW-1015">Disulfide bond</keyword>
<evidence type="ECO:0000259" key="5">
    <source>
        <dbReference type="PROSITE" id="PS50835"/>
    </source>
</evidence>
<dbReference type="PANTHER" id="PTHR35971">
    <property type="entry name" value="SI:DKEY-31G6.6"/>
    <property type="match status" value="1"/>
</dbReference>
<dbReference type="AlphaFoldDB" id="A0A7K8YE64"/>
<dbReference type="GO" id="GO:0005737">
    <property type="term" value="C:cytoplasm"/>
    <property type="evidence" value="ECO:0007669"/>
    <property type="project" value="UniProtKB-SubCell"/>
</dbReference>
<dbReference type="InterPro" id="IPR013783">
    <property type="entry name" value="Ig-like_fold"/>
</dbReference>
<keyword evidence="2" id="KW-0963">Cytoplasm</keyword>
<dbReference type="InterPro" id="IPR013098">
    <property type="entry name" value="Ig_I-set"/>
</dbReference>
<dbReference type="SUPFAM" id="SSF48726">
    <property type="entry name" value="Immunoglobulin"/>
    <property type="match status" value="1"/>
</dbReference>
<feature type="non-terminal residue" evidence="6">
    <location>
        <position position="1"/>
    </location>
</feature>
<reference evidence="6 7" key="1">
    <citation type="submission" date="2019-09" db="EMBL/GenBank/DDBJ databases">
        <title>Bird 10,000 Genomes (B10K) Project - Family phase.</title>
        <authorList>
            <person name="Zhang G."/>
        </authorList>
    </citation>
    <scope>NUCLEOTIDE SEQUENCE [LARGE SCALE GENOMIC DNA]</scope>
    <source>
        <strain evidence="6">B10K-DU-001-06</strain>
        <tissue evidence="6">Muscle</tissue>
    </source>
</reference>
<keyword evidence="7" id="KW-1185">Reference proteome</keyword>
<dbReference type="EMBL" id="VWZD01002594">
    <property type="protein sequence ID" value="NXG01305.1"/>
    <property type="molecule type" value="Genomic_DNA"/>
</dbReference>
<dbReference type="Pfam" id="PF07679">
    <property type="entry name" value="I-set"/>
    <property type="match status" value="1"/>
</dbReference>
<dbReference type="FunFam" id="2.60.40.10:FF:001652">
    <property type="entry name" value="Uncharacterized protein"/>
    <property type="match status" value="1"/>
</dbReference>
<dbReference type="PROSITE" id="PS50835">
    <property type="entry name" value="IG_LIKE"/>
    <property type="match status" value="1"/>
</dbReference>
<comment type="subcellular location">
    <subcellularLocation>
        <location evidence="1">Cytoplasm</location>
    </subcellularLocation>
</comment>
<accession>A0A7K8YE64</accession>
<dbReference type="Proteomes" id="UP000558958">
    <property type="component" value="Unassembled WGS sequence"/>
</dbReference>
<feature type="non-terminal residue" evidence="6">
    <location>
        <position position="73"/>
    </location>
</feature>
<organism evidence="6 7">
    <name type="scientific">Sakesphorus luctuosus</name>
    <dbReference type="NCBI Taxonomy" id="419690"/>
    <lineage>
        <taxon>Eukaryota</taxon>
        <taxon>Metazoa</taxon>
        <taxon>Chordata</taxon>
        <taxon>Craniata</taxon>
        <taxon>Vertebrata</taxon>
        <taxon>Euteleostomi</taxon>
        <taxon>Archelosauria</taxon>
        <taxon>Archosauria</taxon>
        <taxon>Dinosauria</taxon>
        <taxon>Saurischia</taxon>
        <taxon>Theropoda</taxon>
        <taxon>Coelurosauria</taxon>
        <taxon>Aves</taxon>
        <taxon>Neognathae</taxon>
        <taxon>Neoaves</taxon>
        <taxon>Telluraves</taxon>
        <taxon>Australaves</taxon>
        <taxon>Passeriformes</taxon>
        <taxon>Thamnophilidae</taxon>
        <taxon>Sakesphorus</taxon>
    </lineage>
</organism>
<gene>
    <name evidence="6" type="primary">Obscn_3</name>
    <name evidence="6" type="ORF">SAKLUC_R15393</name>
</gene>
<sequence length="73" mass="7972">LITVLPVLFSKELRNVEAEEGGTAVLHCEVSRPDTPVEWRKGGVVLQPSAKYEMKLTGSVAELIIHGVEPEDC</sequence>
<evidence type="ECO:0000256" key="3">
    <source>
        <dbReference type="ARBA" id="ARBA00022553"/>
    </source>
</evidence>